<protein>
    <submittedName>
        <fullName evidence="1">Uncharacterized protein</fullName>
    </submittedName>
</protein>
<gene>
    <name evidence="1" type="ordered locus">CENSYa_0642</name>
</gene>
<accession>A0RVA8</accession>
<dbReference type="KEGG" id="csy:CENSYa_0642"/>
<evidence type="ECO:0000313" key="1">
    <source>
        <dbReference type="EMBL" id="ABK77275.1"/>
    </source>
</evidence>
<dbReference type="AlphaFoldDB" id="A0RVA8"/>
<dbReference type="EMBL" id="DP000238">
    <property type="protein sequence ID" value="ABK77275.1"/>
    <property type="molecule type" value="Genomic_DNA"/>
</dbReference>
<sequence>MMREKIGERPYEVTKTDGKYTIKFYPMIKNAKKPNKVLFCLTVTKKEFDGLASKIR</sequence>
<name>A0RVA8_CENSY</name>
<dbReference type="HOGENOM" id="CLU_3002974_0_0_2"/>
<evidence type="ECO:0000313" key="2">
    <source>
        <dbReference type="Proteomes" id="UP000000758"/>
    </source>
</evidence>
<dbReference type="EnsemblBacteria" id="ABK77275">
    <property type="protein sequence ID" value="ABK77275"/>
    <property type="gene ID" value="CENSYa_0642"/>
</dbReference>
<dbReference type="Proteomes" id="UP000000758">
    <property type="component" value="Chromosome"/>
</dbReference>
<proteinExistence type="predicted"/>
<dbReference type="STRING" id="414004.CENSYa_0642"/>
<organism evidence="1 2">
    <name type="scientific">Cenarchaeum symbiosum (strain A)</name>
    <dbReference type="NCBI Taxonomy" id="414004"/>
    <lineage>
        <taxon>Archaea</taxon>
        <taxon>Nitrososphaerota</taxon>
        <taxon>Candidatus Cenarchaeales</taxon>
        <taxon>Candidatus Cenarchaeaceae</taxon>
        <taxon>Candidatus Cenarchaeum</taxon>
    </lineage>
</organism>
<keyword evidence="2" id="KW-1185">Reference proteome</keyword>
<reference evidence="1 2" key="1">
    <citation type="journal article" date="2006" name="Proc. Natl. Acad. Sci. U.S.A.">
        <title>Genomic analysis of the uncultivated marine crenarchaeote Cenarchaeum symbiosum.</title>
        <authorList>
            <person name="Hallam S.J."/>
            <person name="Konstantinidis K.T."/>
            <person name="Putnam N."/>
            <person name="Schleper C."/>
            <person name="Watanabe Y."/>
            <person name="Sugahara J."/>
            <person name="Preston C."/>
            <person name="de la Torre J."/>
            <person name="Richardson P.M."/>
            <person name="DeLong E.F."/>
        </authorList>
    </citation>
    <scope>NUCLEOTIDE SEQUENCE [LARGE SCALE GENOMIC DNA]</scope>
    <source>
        <strain evidence="2">A</strain>
    </source>
</reference>